<reference evidence="1 2" key="1">
    <citation type="submission" date="2016-10" db="EMBL/GenBank/DDBJ databases">
        <authorList>
            <person name="Varghese N."/>
            <person name="Submissions S."/>
        </authorList>
    </citation>
    <scope>NUCLEOTIDE SEQUENCE [LARGE SCALE GENOMIC DNA]</scope>
    <source>
        <strain evidence="1 2">DSM 17997</strain>
    </source>
</reference>
<gene>
    <name evidence="1" type="ORF">SAMN05444412_111108</name>
</gene>
<dbReference type="EMBL" id="FNQC01000011">
    <property type="protein sequence ID" value="SDZ36447.1"/>
    <property type="molecule type" value="Genomic_DNA"/>
</dbReference>
<dbReference type="Proteomes" id="UP000199663">
    <property type="component" value="Unassembled WGS sequence"/>
</dbReference>
<organism evidence="1 2">
    <name type="scientific">Rhodonellum ikkaensis</name>
    <dbReference type="NCBI Taxonomy" id="336829"/>
    <lineage>
        <taxon>Bacteria</taxon>
        <taxon>Pseudomonadati</taxon>
        <taxon>Bacteroidota</taxon>
        <taxon>Cytophagia</taxon>
        <taxon>Cytophagales</taxon>
        <taxon>Cytophagaceae</taxon>
        <taxon>Rhodonellum</taxon>
    </lineage>
</organism>
<proteinExistence type="predicted"/>
<sequence>MINSYKSHLLNGFMFQNKEIKNGISLKAKSYPFGVAFLSNRQNFNFYLSLSIQFSPRRAVSFWL</sequence>
<keyword evidence="2" id="KW-1185">Reference proteome</keyword>
<protein>
    <submittedName>
        <fullName evidence="1">Uncharacterized protein</fullName>
    </submittedName>
</protein>
<evidence type="ECO:0000313" key="2">
    <source>
        <dbReference type="Proteomes" id="UP000199663"/>
    </source>
</evidence>
<accession>A0A1H3SFC9</accession>
<name>A0A1H3SFC9_9BACT</name>
<comment type="caution">
    <text evidence="1">The sequence shown here is derived from an EMBL/GenBank/DDBJ whole genome shotgun (WGS) entry which is preliminary data.</text>
</comment>
<evidence type="ECO:0000313" key="1">
    <source>
        <dbReference type="EMBL" id="SDZ36447.1"/>
    </source>
</evidence>